<dbReference type="InterPro" id="IPR005467">
    <property type="entry name" value="His_kinase_dom"/>
</dbReference>
<dbReference type="RefSeq" id="WP_108688525.1">
    <property type="nucleotide sequence ID" value="NZ_QCYK01000003.1"/>
</dbReference>
<keyword evidence="13" id="KW-1185">Reference proteome</keyword>
<evidence type="ECO:0000313" key="12">
    <source>
        <dbReference type="EMBL" id="PUZ22780.1"/>
    </source>
</evidence>
<dbReference type="AlphaFoldDB" id="A0A2T7BCN9"/>
<keyword evidence="4" id="KW-0808">Transferase</keyword>
<dbReference type="GO" id="GO:0004673">
    <property type="term" value="F:protein histidine kinase activity"/>
    <property type="evidence" value="ECO:0007669"/>
    <property type="project" value="UniProtKB-EC"/>
</dbReference>
<keyword evidence="9" id="KW-1133">Transmembrane helix</keyword>
<dbReference type="SUPFAM" id="SSF81901">
    <property type="entry name" value="HCP-like"/>
    <property type="match status" value="1"/>
</dbReference>
<feature type="coiled-coil region" evidence="8">
    <location>
        <begin position="521"/>
        <end position="555"/>
    </location>
</feature>
<dbReference type="SUPFAM" id="SSF55874">
    <property type="entry name" value="ATPase domain of HSP90 chaperone/DNA topoisomerase II/histidine kinase"/>
    <property type="match status" value="1"/>
</dbReference>
<evidence type="ECO:0000256" key="1">
    <source>
        <dbReference type="ARBA" id="ARBA00000085"/>
    </source>
</evidence>
<comment type="catalytic activity">
    <reaction evidence="1">
        <text>ATP + protein L-histidine = ADP + protein N-phospho-L-histidine.</text>
        <dbReference type="EC" id="2.7.13.3"/>
    </reaction>
</comment>
<keyword evidence="5" id="KW-0547">Nucleotide-binding</keyword>
<sequence length="750" mass="86016">MKRSHALYLLCFFLLVSITAAAQDLSKMAAYQRSRFTNRELLALLNRQTTDSMKVKVMVEIATAAESRPGSLKGDIDTAILYLAKADSICQRMHWTRQRLEIAMSYGEMYYHTNENEKKDAWFQKALTYSRALQDQALEADVWTDMGKNNNSFQLREAYLDTAIHLYEAAHRPLEAATARKELADVHLNMGQYKMAEQELKQVLEVYKAHHYTKIYYTYDLLSAVNHWRGNFAESQANAYAAIQAAELAKDSGILGNFYWRLAAAYQDNKDTAQREVYLKKALMAQLRYPSALLYHILGELTDLLTARQQVDEALHYLLMVKQQQPPSDIHDKISLSFSMADCYLAQRDDARAEFYYLQYADQLGDGDDVNNYLMKICRFYLDRHQYKKAAPYLDRVLAGDPRYRDLPTSREVSLLQFRMDAARGDLASAVQHLLLYNQLSDSAFAIEKIKQAAEMQAKFDLDNQEKDNQLLREKSALQTKTIEKDNLLKKSILVGCAILLLLLLVLYNRYRIKTRSNTILRKQQDQISGAYATLEDLMKEKNKLLGEKEFLLKEIHHRVKNDLQLTMSLLSSQRRFLDNEAAIQAINDSEHRLKSLSLVHQKLYQGDDARLVNIKTYIQEILDYLKDSFGAWQRVHFELHLADVMLDTGKAVPLGLILNEAVTNIFKYAFPGRQHGNVEISLTQQGRQLHFRIKDNGIGLPPNFDTAASQSLGFSLITGLSLQLEADLVIESKQGVEIRLAFEMAEVYA</sequence>
<dbReference type="Gene3D" id="1.25.40.10">
    <property type="entry name" value="Tetratricopeptide repeat domain"/>
    <property type="match status" value="2"/>
</dbReference>
<dbReference type="Gene3D" id="3.30.450.20">
    <property type="entry name" value="PAS domain"/>
    <property type="match status" value="1"/>
</dbReference>
<evidence type="ECO:0000256" key="2">
    <source>
        <dbReference type="ARBA" id="ARBA00012438"/>
    </source>
</evidence>
<dbReference type="PANTHER" id="PTHR41523:SF8">
    <property type="entry name" value="ETHYLENE RESPONSE SENSOR PROTEIN"/>
    <property type="match status" value="1"/>
</dbReference>
<dbReference type="OrthoDB" id="1523170at2"/>
<evidence type="ECO:0000256" key="6">
    <source>
        <dbReference type="ARBA" id="ARBA00022777"/>
    </source>
</evidence>
<dbReference type="InterPro" id="IPR011990">
    <property type="entry name" value="TPR-like_helical_dom_sf"/>
</dbReference>
<feature type="domain" description="Histidine kinase" evidence="11">
    <location>
        <begin position="555"/>
        <end position="747"/>
    </location>
</feature>
<evidence type="ECO:0000256" key="9">
    <source>
        <dbReference type="SAM" id="Phobius"/>
    </source>
</evidence>
<evidence type="ECO:0000313" key="13">
    <source>
        <dbReference type="Proteomes" id="UP000244450"/>
    </source>
</evidence>
<dbReference type="Gene3D" id="3.30.565.10">
    <property type="entry name" value="Histidine kinase-like ATPase, C-terminal domain"/>
    <property type="match status" value="1"/>
</dbReference>
<dbReference type="InterPro" id="IPR011495">
    <property type="entry name" value="Sig_transdc_His_kin_sub2_dim/P"/>
</dbReference>
<feature type="chain" id="PRO_5015419388" description="histidine kinase" evidence="10">
    <location>
        <begin position="23"/>
        <end position="750"/>
    </location>
</feature>
<feature type="signal peptide" evidence="10">
    <location>
        <begin position="1"/>
        <end position="22"/>
    </location>
</feature>
<comment type="caution">
    <text evidence="12">The sequence shown here is derived from an EMBL/GenBank/DDBJ whole genome shotgun (WGS) entry which is preliminary data.</text>
</comment>
<keyword evidence="8" id="KW-0175">Coiled coil</keyword>
<dbReference type="EMBL" id="QCYK01000003">
    <property type="protein sequence ID" value="PUZ22780.1"/>
    <property type="molecule type" value="Genomic_DNA"/>
</dbReference>
<keyword evidence="3" id="KW-0597">Phosphoprotein</keyword>
<keyword evidence="10" id="KW-0732">Signal</keyword>
<dbReference type="PROSITE" id="PS50109">
    <property type="entry name" value="HIS_KIN"/>
    <property type="match status" value="1"/>
</dbReference>
<dbReference type="GO" id="GO:0005524">
    <property type="term" value="F:ATP binding"/>
    <property type="evidence" value="ECO:0007669"/>
    <property type="project" value="UniProtKB-KW"/>
</dbReference>
<name>A0A2T7BCN9_9BACT</name>
<dbReference type="Pfam" id="PF07568">
    <property type="entry name" value="HisKA_2"/>
    <property type="match status" value="1"/>
</dbReference>
<evidence type="ECO:0000256" key="4">
    <source>
        <dbReference type="ARBA" id="ARBA00022679"/>
    </source>
</evidence>
<keyword evidence="9" id="KW-0812">Transmembrane</keyword>
<keyword evidence="7" id="KW-0067">ATP-binding</keyword>
<dbReference type="SMART" id="SM00387">
    <property type="entry name" value="HATPase_c"/>
    <property type="match status" value="1"/>
</dbReference>
<reference evidence="12 13" key="1">
    <citation type="submission" date="2018-04" db="EMBL/GenBank/DDBJ databases">
        <title>Chitinophaga fuyangensis sp. nov., isolated from soil in a chemical factory.</title>
        <authorList>
            <person name="Chen K."/>
        </authorList>
    </citation>
    <scope>NUCLEOTIDE SEQUENCE [LARGE SCALE GENOMIC DNA]</scope>
    <source>
        <strain evidence="12 13">LY-1</strain>
    </source>
</reference>
<keyword evidence="9" id="KW-0472">Membrane</keyword>
<evidence type="ECO:0000256" key="7">
    <source>
        <dbReference type="ARBA" id="ARBA00022840"/>
    </source>
</evidence>
<proteinExistence type="predicted"/>
<keyword evidence="6" id="KW-0418">Kinase</keyword>
<evidence type="ECO:0000256" key="8">
    <source>
        <dbReference type="SAM" id="Coils"/>
    </source>
</evidence>
<evidence type="ECO:0000259" key="11">
    <source>
        <dbReference type="PROSITE" id="PS50109"/>
    </source>
</evidence>
<dbReference type="Proteomes" id="UP000244450">
    <property type="component" value="Unassembled WGS sequence"/>
</dbReference>
<protein>
    <recommendedName>
        <fullName evidence="2">histidine kinase</fullName>
        <ecNumber evidence="2">2.7.13.3</ecNumber>
    </recommendedName>
</protein>
<evidence type="ECO:0000256" key="3">
    <source>
        <dbReference type="ARBA" id="ARBA00022553"/>
    </source>
</evidence>
<gene>
    <name evidence="12" type="ORF">DCC81_20345</name>
</gene>
<organism evidence="12 13">
    <name type="scientific">Chitinophaga parva</name>
    <dbReference type="NCBI Taxonomy" id="2169414"/>
    <lineage>
        <taxon>Bacteria</taxon>
        <taxon>Pseudomonadati</taxon>
        <taxon>Bacteroidota</taxon>
        <taxon>Chitinophagia</taxon>
        <taxon>Chitinophagales</taxon>
        <taxon>Chitinophagaceae</taxon>
        <taxon>Chitinophaga</taxon>
    </lineage>
</organism>
<accession>A0A2T7BCN9</accession>
<evidence type="ECO:0000256" key="10">
    <source>
        <dbReference type="SAM" id="SignalP"/>
    </source>
</evidence>
<dbReference type="InterPro" id="IPR036890">
    <property type="entry name" value="HATPase_C_sf"/>
</dbReference>
<evidence type="ECO:0000256" key="5">
    <source>
        <dbReference type="ARBA" id="ARBA00022741"/>
    </source>
</evidence>
<dbReference type="InterPro" id="IPR003594">
    <property type="entry name" value="HATPase_dom"/>
</dbReference>
<dbReference type="EC" id="2.7.13.3" evidence="2"/>
<dbReference type="PANTHER" id="PTHR41523">
    <property type="entry name" value="TWO-COMPONENT SYSTEM SENSOR PROTEIN"/>
    <property type="match status" value="1"/>
</dbReference>
<feature type="transmembrane region" description="Helical" evidence="9">
    <location>
        <begin position="488"/>
        <end position="508"/>
    </location>
</feature>
<dbReference type="Pfam" id="PF02518">
    <property type="entry name" value="HATPase_c"/>
    <property type="match status" value="1"/>
</dbReference>